<keyword evidence="7" id="KW-0808">Transferase</keyword>
<evidence type="ECO:0000256" key="4">
    <source>
        <dbReference type="ARBA" id="ARBA00023136"/>
    </source>
</evidence>
<comment type="subcellular location">
    <subcellularLocation>
        <location evidence="1">Membrane</location>
        <topology evidence="1">Multi-pass membrane protein</topology>
    </subcellularLocation>
</comment>
<evidence type="ECO:0000256" key="3">
    <source>
        <dbReference type="ARBA" id="ARBA00022989"/>
    </source>
</evidence>
<protein>
    <submittedName>
        <fullName evidence="7">Membrane bound O-acyl transferase family-domain-containing protein</fullName>
    </submittedName>
</protein>
<evidence type="ECO:0000259" key="6">
    <source>
        <dbReference type="Pfam" id="PF13813"/>
    </source>
</evidence>
<reference evidence="7 8" key="1">
    <citation type="journal article" date="2024" name="IMA Fungus">
        <title>Apiospora arundinis, a panoply of carbohydrate-active enzymes and secondary metabolites.</title>
        <authorList>
            <person name="Sorensen T."/>
            <person name="Petersen C."/>
            <person name="Muurmann A.T."/>
            <person name="Christiansen J.V."/>
            <person name="Brundto M.L."/>
            <person name="Overgaard C.K."/>
            <person name="Boysen A.T."/>
            <person name="Wollenberg R.D."/>
            <person name="Larsen T.O."/>
            <person name="Sorensen J.L."/>
            <person name="Nielsen K.L."/>
            <person name="Sondergaard T.E."/>
        </authorList>
    </citation>
    <scope>NUCLEOTIDE SEQUENCE [LARGE SCALE GENOMIC DNA]</scope>
    <source>
        <strain evidence="7 8">AAU 773</strain>
    </source>
</reference>
<evidence type="ECO:0000313" key="7">
    <source>
        <dbReference type="EMBL" id="KAK8868929.1"/>
    </source>
</evidence>
<feature type="transmembrane region" description="Helical" evidence="5">
    <location>
        <begin position="43"/>
        <end position="63"/>
    </location>
</feature>
<evidence type="ECO:0000256" key="2">
    <source>
        <dbReference type="ARBA" id="ARBA00022692"/>
    </source>
</evidence>
<accession>A0ABR2IWD7</accession>
<comment type="caution">
    <text evidence="7">The sequence shown here is derived from an EMBL/GenBank/DDBJ whole genome shotgun (WGS) entry which is preliminary data.</text>
</comment>
<dbReference type="GO" id="GO:0016740">
    <property type="term" value="F:transferase activity"/>
    <property type="evidence" value="ECO:0007669"/>
    <property type="project" value="UniProtKB-KW"/>
</dbReference>
<keyword evidence="8" id="KW-1185">Reference proteome</keyword>
<feature type="domain" description="Wax synthase" evidence="6">
    <location>
        <begin position="245"/>
        <end position="331"/>
    </location>
</feature>
<dbReference type="EMBL" id="JAPCWZ010000004">
    <property type="protein sequence ID" value="KAK8868929.1"/>
    <property type="molecule type" value="Genomic_DNA"/>
</dbReference>
<dbReference type="Pfam" id="PF13813">
    <property type="entry name" value="MBOAT_2"/>
    <property type="match status" value="1"/>
</dbReference>
<name>A0ABR2IWD7_9PEZI</name>
<organism evidence="7 8">
    <name type="scientific">Apiospora arundinis</name>
    <dbReference type="NCBI Taxonomy" id="335852"/>
    <lineage>
        <taxon>Eukaryota</taxon>
        <taxon>Fungi</taxon>
        <taxon>Dikarya</taxon>
        <taxon>Ascomycota</taxon>
        <taxon>Pezizomycotina</taxon>
        <taxon>Sordariomycetes</taxon>
        <taxon>Xylariomycetidae</taxon>
        <taxon>Amphisphaeriales</taxon>
        <taxon>Apiosporaceae</taxon>
        <taxon>Apiospora</taxon>
    </lineage>
</organism>
<dbReference type="Proteomes" id="UP001390339">
    <property type="component" value="Unassembled WGS sequence"/>
</dbReference>
<keyword evidence="4 5" id="KW-0472">Membrane</keyword>
<feature type="transmembrane region" description="Helical" evidence="5">
    <location>
        <begin position="205"/>
        <end position="229"/>
    </location>
</feature>
<evidence type="ECO:0000256" key="1">
    <source>
        <dbReference type="ARBA" id="ARBA00004141"/>
    </source>
</evidence>
<sequence>MALDSTPLSYTNGPVATIIIAILFVAGFNAYTLATAPNSRARVGGVLVLAGLTGAFQASLRGWCANKGYVSLLVTTAWTICWHAVEMLLVSKVSAADIEELAQKHYSKSGASPTKRWQLFVCTSSLLCKWRRIGTKWQIPNPPRFSPDGSVPSRATFLVRSMLKIAGSYLMMSMFSVAPPPDPNLIAIENQQFFSRLGDISGEEAIFRVVSTAVLFINVALMVTMWYYLICVSSVVLGLANPEDCPPFYGSLWNAYTLRGLWRNIHQGLRKCVSGPADAFTDSILRLPRGTFASRCTRLILAFGISALIHAQADVANDIPFSEAGQFTFFSIQALAIIVESAVQEIWFLWVISWFCWITPTWSFMMMRSMDPVKDGIVMPAHYLAKWFQ</sequence>
<evidence type="ECO:0000313" key="8">
    <source>
        <dbReference type="Proteomes" id="UP001390339"/>
    </source>
</evidence>
<evidence type="ECO:0000256" key="5">
    <source>
        <dbReference type="SAM" id="Phobius"/>
    </source>
</evidence>
<feature type="transmembrane region" description="Helical" evidence="5">
    <location>
        <begin position="347"/>
        <end position="365"/>
    </location>
</feature>
<feature type="transmembrane region" description="Helical" evidence="5">
    <location>
        <begin position="12"/>
        <end position="31"/>
    </location>
</feature>
<keyword evidence="2 5" id="KW-0812">Transmembrane</keyword>
<dbReference type="InterPro" id="IPR032805">
    <property type="entry name" value="Wax_synthase_dom"/>
</dbReference>
<keyword evidence="3 5" id="KW-1133">Transmembrane helix</keyword>
<feature type="transmembrane region" description="Helical" evidence="5">
    <location>
        <begin position="69"/>
        <end position="90"/>
    </location>
</feature>
<gene>
    <name evidence="7" type="ORF">PGQ11_007507</name>
</gene>
<proteinExistence type="predicted"/>